<proteinExistence type="predicted"/>
<protein>
    <submittedName>
        <fullName evidence="1">Tail fiber protein</fullName>
    </submittedName>
</protein>
<reference evidence="1 2" key="1">
    <citation type="submission" date="2023-11" db="EMBL/GenBank/DDBJ databases">
        <authorList>
            <person name="Khan S."/>
            <person name="Nawaz A."/>
        </authorList>
    </citation>
    <scope>NUCLEOTIDE SEQUENCE [LARGE SCALE GENOMIC DNA]</scope>
</reference>
<sequence>MCAWASSPDGSQFDYFIENWGAGVVFTSGVIEANNMNAGPLKGYVLDSARGVCVLETWP</sequence>
<dbReference type="EMBL" id="OR809313">
    <property type="protein sequence ID" value="WQZ00030.1"/>
    <property type="molecule type" value="Genomic_DNA"/>
</dbReference>
<organism evidence="1 2">
    <name type="scientific">Klebsiella phage KA</name>
    <dbReference type="NCBI Taxonomy" id="3109000"/>
    <lineage>
        <taxon>Viruses</taxon>
        <taxon>Duplodnaviria</taxon>
        <taxon>Heunggongvirae</taxon>
        <taxon>Uroviricota</taxon>
        <taxon>Caudoviricetes</taxon>
        <taxon>Autographivirales</taxon>
        <taxon>Autoscriptoviridae</taxon>
        <taxon>Slopekvirinae</taxon>
        <taxon>Drulisvirus</taxon>
        <taxon>Drulisvirus KA</taxon>
    </lineage>
</organism>
<dbReference type="Proteomes" id="UP001323510">
    <property type="component" value="Segment"/>
</dbReference>
<accession>A0ABZ1A146</accession>
<evidence type="ECO:0000313" key="2">
    <source>
        <dbReference type="Proteomes" id="UP001323510"/>
    </source>
</evidence>
<name>A0ABZ1A146_9CAUD</name>
<keyword evidence="2" id="KW-1185">Reference proteome</keyword>
<evidence type="ECO:0000313" key="1">
    <source>
        <dbReference type="EMBL" id="WQZ00030.1"/>
    </source>
</evidence>